<evidence type="ECO:0000313" key="5">
    <source>
        <dbReference type="Proteomes" id="UP001500359"/>
    </source>
</evidence>
<organism evidence="4 5">
    <name type="scientific">Aliiglaciecola litoralis</name>
    <dbReference type="NCBI Taxonomy" id="582857"/>
    <lineage>
        <taxon>Bacteria</taxon>
        <taxon>Pseudomonadati</taxon>
        <taxon>Pseudomonadota</taxon>
        <taxon>Gammaproteobacteria</taxon>
        <taxon>Alteromonadales</taxon>
        <taxon>Alteromonadaceae</taxon>
        <taxon>Aliiglaciecola</taxon>
    </lineage>
</organism>
<evidence type="ECO:0000313" key="4">
    <source>
        <dbReference type="EMBL" id="GAA0856059.1"/>
    </source>
</evidence>
<dbReference type="GO" id="GO:0016787">
    <property type="term" value="F:hydrolase activity"/>
    <property type="evidence" value="ECO:0007669"/>
    <property type="project" value="UniProtKB-KW"/>
</dbReference>
<accession>A0ABN1LHT4</accession>
<dbReference type="PANTHER" id="PTHR32268">
    <property type="entry name" value="HOMOSERINE O-ACETYLTRANSFERASE"/>
    <property type="match status" value="1"/>
</dbReference>
<keyword evidence="4" id="KW-0378">Hydrolase</keyword>
<keyword evidence="1" id="KW-0808">Transferase</keyword>
<dbReference type="PIRSF" id="PIRSF000443">
    <property type="entry name" value="Homoser_Ac_trans"/>
    <property type="match status" value="1"/>
</dbReference>
<evidence type="ECO:0000259" key="3">
    <source>
        <dbReference type="Pfam" id="PF00561"/>
    </source>
</evidence>
<comment type="caution">
    <text evidence="4">The sequence shown here is derived from an EMBL/GenBank/DDBJ whole genome shotgun (WGS) entry which is preliminary data.</text>
</comment>
<keyword evidence="2" id="KW-0732">Signal</keyword>
<gene>
    <name evidence="4" type="ORF">GCM10009114_16660</name>
</gene>
<sequence>MPVRVKWLTILFVFVCCFSRAQTTADAKQQFAEFDQCPLVSGDKIQDCKIGYRTFGQLNAAKDNAILVPTWYTGSSEDHQYLVTDGVLDPSKYFIVIVDALANGISSSPSNSKVQPLEKFPVITIADMVDSQHKLLTNVLGVNQLYAVVGLSMGGMQAFEWAVRYPAFTQKIVSAIGSPQLPSFDIALWTTQINLMTLFRNCQCQQAISALTSMRYIGMVPEVLGTRIPRDEIIQTITEQAQQSTLTIANTWDYQRQAQAMITHDIARAAQHDLSKVAALIKARFLIVLGADDRVVTPHPARAFAPMIKAKLVELDADCGHGDPWCAKEEFTLQVSRFLDEK</sequence>
<dbReference type="InterPro" id="IPR000073">
    <property type="entry name" value="AB_hydrolase_1"/>
</dbReference>
<keyword evidence="5" id="KW-1185">Reference proteome</keyword>
<dbReference type="InterPro" id="IPR029058">
    <property type="entry name" value="AB_hydrolase_fold"/>
</dbReference>
<dbReference type="Gene3D" id="3.40.50.1820">
    <property type="entry name" value="alpha/beta hydrolase"/>
    <property type="match status" value="1"/>
</dbReference>
<name>A0ABN1LHT4_9ALTE</name>
<dbReference type="Pfam" id="PF00561">
    <property type="entry name" value="Abhydrolase_1"/>
    <property type="match status" value="1"/>
</dbReference>
<dbReference type="EMBL" id="BAAAFD010000003">
    <property type="protein sequence ID" value="GAA0856059.1"/>
    <property type="molecule type" value="Genomic_DNA"/>
</dbReference>
<feature type="signal peptide" evidence="2">
    <location>
        <begin position="1"/>
        <end position="21"/>
    </location>
</feature>
<evidence type="ECO:0000256" key="2">
    <source>
        <dbReference type="SAM" id="SignalP"/>
    </source>
</evidence>
<dbReference type="SUPFAM" id="SSF53474">
    <property type="entry name" value="alpha/beta-Hydrolases"/>
    <property type="match status" value="1"/>
</dbReference>
<feature type="domain" description="AB hydrolase-1" evidence="3">
    <location>
        <begin position="88"/>
        <end position="176"/>
    </location>
</feature>
<feature type="chain" id="PRO_5045711960" evidence="2">
    <location>
        <begin position="22"/>
        <end position="342"/>
    </location>
</feature>
<dbReference type="PANTHER" id="PTHR32268:SF11">
    <property type="entry name" value="HOMOSERINE O-ACETYLTRANSFERASE"/>
    <property type="match status" value="1"/>
</dbReference>
<reference evidence="4 5" key="1">
    <citation type="journal article" date="2019" name="Int. J. Syst. Evol. Microbiol.">
        <title>The Global Catalogue of Microorganisms (GCM) 10K type strain sequencing project: providing services to taxonomists for standard genome sequencing and annotation.</title>
        <authorList>
            <consortium name="The Broad Institute Genomics Platform"/>
            <consortium name="The Broad Institute Genome Sequencing Center for Infectious Disease"/>
            <person name="Wu L."/>
            <person name="Ma J."/>
        </authorList>
    </citation>
    <scope>NUCLEOTIDE SEQUENCE [LARGE SCALE GENOMIC DNA]</scope>
    <source>
        <strain evidence="4 5">JCM 15896</strain>
    </source>
</reference>
<evidence type="ECO:0000256" key="1">
    <source>
        <dbReference type="ARBA" id="ARBA00022679"/>
    </source>
</evidence>
<dbReference type="InterPro" id="IPR008220">
    <property type="entry name" value="HAT_MetX-like"/>
</dbReference>
<protein>
    <submittedName>
        <fullName evidence="4">Alpha/beta fold hydrolase</fullName>
    </submittedName>
</protein>
<dbReference type="Proteomes" id="UP001500359">
    <property type="component" value="Unassembled WGS sequence"/>
</dbReference>
<proteinExistence type="predicted"/>
<dbReference type="RefSeq" id="WP_343858618.1">
    <property type="nucleotide sequence ID" value="NZ_BAAAFD010000003.1"/>
</dbReference>